<gene>
    <name evidence="2" type="ORF">SAMN04490355_1005112</name>
</gene>
<evidence type="ECO:0000259" key="1">
    <source>
        <dbReference type="PROSITE" id="PS51094"/>
    </source>
</evidence>
<proteinExistence type="predicted"/>
<dbReference type="InterPro" id="IPR051541">
    <property type="entry name" value="PTS_SugarTrans_NitroReg"/>
</dbReference>
<dbReference type="STRING" id="1123291.SAMN04490355_1005112"/>
<name>A0A1I4HWS7_9FIRM</name>
<evidence type="ECO:0000313" key="3">
    <source>
        <dbReference type="Proteomes" id="UP000199520"/>
    </source>
</evidence>
<dbReference type="PROSITE" id="PS51094">
    <property type="entry name" value="PTS_EIIA_TYPE_2"/>
    <property type="match status" value="1"/>
</dbReference>
<dbReference type="AlphaFoldDB" id="A0A1I4HWS7"/>
<dbReference type="Pfam" id="PF00359">
    <property type="entry name" value="PTS_EIIA_2"/>
    <property type="match status" value="1"/>
</dbReference>
<dbReference type="InterPro" id="IPR002178">
    <property type="entry name" value="PTS_EIIA_type-2_dom"/>
</dbReference>
<sequence>MPVRNTFDKQLIFNDLKIRDKNEILQYMATKMYEKGYVKGTYAQAVIEREKVYPTGLQTEAFGVAIPHSDSIHVNQAVIAVCIVEEPIVFHVMGGAEEEEVLVKFIFMLAIDDPKKHIEMLSKLSIIFQDEQKMQEIVKLKQDAIYEKLNCYINH</sequence>
<accession>A0A1I4HWS7</accession>
<feature type="domain" description="PTS EIIA type-2" evidence="1">
    <location>
        <begin position="5"/>
        <end position="152"/>
    </location>
</feature>
<dbReference type="CDD" id="cd00211">
    <property type="entry name" value="PTS_IIA_fru"/>
    <property type="match status" value="1"/>
</dbReference>
<protein>
    <submittedName>
        <fullName evidence="2">PTS system, galactitol-specific IIA component</fullName>
    </submittedName>
</protein>
<dbReference type="SUPFAM" id="SSF55804">
    <property type="entry name" value="Phoshotransferase/anion transport protein"/>
    <property type="match status" value="1"/>
</dbReference>
<dbReference type="PANTHER" id="PTHR47738">
    <property type="entry name" value="PTS SYSTEM FRUCTOSE-LIKE EIIA COMPONENT-RELATED"/>
    <property type="match status" value="1"/>
</dbReference>
<dbReference type="Proteomes" id="UP000199520">
    <property type="component" value="Unassembled WGS sequence"/>
</dbReference>
<dbReference type="Gene3D" id="3.40.930.10">
    <property type="entry name" value="Mannitol-specific EII, Chain A"/>
    <property type="match status" value="1"/>
</dbReference>
<dbReference type="RefSeq" id="WP_090933183.1">
    <property type="nucleotide sequence ID" value="NZ_FOTS01000005.1"/>
</dbReference>
<dbReference type="InterPro" id="IPR016152">
    <property type="entry name" value="PTrfase/Anion_transptr"/>
</dbReference>
<reference evidence="3" key="1">
    <citation type="submission" date="2016-10" db="EMBL/GenBank/DDBJ databases">
        <authorList>
            <person name="Varghese N."/>
            <person name="Submissions S."/>
        </authorList>
    </citation>
    <scope>NUCLEOTIDE SEQUENCE [LARGE SCALE GENOMIC DNA]</scope>
    <source>
        <strain evidence="3">DSM 13327</strain>
    </source>
</reference>
<dbReference type="OrthoDB" id="1633991at2"/>
<organism evidence="2 3">
    <name type="scientific">Pelosinus propionicus DSM 13327</name>
    <dbReference type="NCBI Taxonomy" id="1123291"/>
    <lineage>
        <taxon>Bacteria</taxon>
        <taxon>Bacillati</taxon>
        <taxon>Bacillota</taxon>
        <taxon>Negativicutes</taxon>
        <taxon>Selenomonadales</taxon>
        <taxon>Sporomusaceae</taxon>
        <taxon>Pelosinus</taxon>
    </lineage>
</organism>
<keyword evidence="3" id="KW-1185">Reference proteome</keyword>
<evidence type="ECO:0000313" key="2">
    <source>
        <dbReference type="EMBL" id="SFL46655.1"/>
    </source>
</evidence>
<dbReference type="PANTHER" id="PTHR47738:SF3">
    <property type="entry name" value="PHOSPHOTRANSFERASE SYSTEM MANNITOL_FRUCTOSE-SPECIFIC IIA DOMAIN CONTAINING PROTEIN"/>
    <property type="match status" value="1"/>
</dbReference>
<dbReference type="EMBL" id="FOTS01000005">
    <property type="protein sequence ID" value="SFL46655.1"/>
    <property type="molecule type" value="Genomic_DNA"/>
</dbReference>